<organism evidence="3 4">
    <name type="scientific">Gomphillus americanus</name>
    <dbReference type="NCBI Taxonomy" id="1940652"/>
    <lineage>
        <taxon>Eukaryota</taxon>
        <taxon>Fungi</taxon>
        <taxon>Dikarya</taxon>
        <taxon>Ascomycota</taxon>
        <taxon>Pezizomycotina</taxon>
        <taxon>Lecanoromycetes</taxon>
        <taxon>OSLEUM clade</taxon>
        <taxon>Ostropomycetidae</taxon>
        <taxon>Ostropales</taxon>
        <taxon>Graphidaceae</taxon>
        <taxon>Gomphilloideae</taxon>
        <taxon>Gomphillus</taxon>
    </lineage>
</organism>
<sequence>MCLSLLAKGEIDTEEVLPSIRIRKRYRPGRKEMVFELVRSRPKNEVVAKFWICVCGLQMEIDVAVCSGCGKHRKHRKNHDRQVSDELEKVGKAYDSLKKELQVIEKDLKDVQKDCTEKKECDKDQGKGEGCKCAKEKKEEKNSGCCKCDEKEEKNAGGCKCDEKRKEKKRKDCHCPSPIPPPQQPNPLPPCIPVVPAPYFEPTPKPGPPPEPRPICPVQEPPIVNVIVPDYRQRKRKHSRRRERSPSVSSSSTVSVRSFERIRHRVSRLGKRLWGLEGREQILEDEFRLRRLEEERALQREERARERAKQWDLEFQWDRGRDRGEERALWRRKEYLEVEGNPMRMSYPFPILRKDDFRFRHQHRRFDDDGGFGRM</sequence>
<comment type="caution">
    <text evidence="3">The sequence shown here is derived from an EMBL/GenBank/DDBJ whole genome shotgun (WGS) entry which is preliminary data.</text>
</comment>
<accession>A0A8H3FIG7</accession>
<evidence type="ECO:0000313" key="4">
    <source>
        <dbReference type="Proteomes" id="UP000664169"/>
    </source>
</evidence>
<gene>
    <name evidence="3" type="ORF">GOMPHAMPRED_002603</name>
</gene>
<dbReference type="EMBL" id="CAJPDQ010000018">
    <property type="protein sequence ID" value="CAF9922543.1"/>
    <property type="molecule type" value="Genomic_DNA"/>
</dbReference>
<feature type="coiled-coil region" evidence="1">
    <location>
        <begin position="282"/>
        <end position="309"/>
    </location>
</feature>
<feature type="coiled-coil region" evidence="1">
    <location>
        <begin position="87"/>
        <end position="114"/>
    </location>
</feature>
<feature type="region of interest" description="Disordered" evidence="2">
    <location>
        <begin position="228"/>
        <end position="252"/>
    </location>
</feature>
<name>A0A8H3FIG7_9LECA</name>
<evidence type="ECO:0000313" key="3">
    <source>
        <dbReference type="EMBL" id="CAF9922543.1"/>
    </source>
</evidence>
<evidence type="ECO:0000256" key="1">
    <source>
        <dbReference type="SAM" id="Coils"/>
    </source>
</evidence>
<dbReference type="AlphaFoldDB" id="A0A8H3FIG7"/>
<reference evidence="3" key="1">
    <citation type="submission" date="2021-03" db="EMBL/GenBank/DDBJ databases">
        <authorList>
            <person name="Tagirdzhanova G."/>
        </authorList>
    </citation>
    <scope>NUCLEOTIDE SEQUENCE</scope>
</reference>
<feature type="compositionally biased region" description="Basic residues" evidence="2">
    <location>
        <begin position="233"/>
        <end position="243"/>
    </location>
</feature>
<feature type="compositionally biased region" description="Pro residues" evidence="2">
    <location>
        <begin position="177"/>
        <end position="190"/>
    </location>
</feature>
<keyword evidence="4" id="KW-1185">Reference proteome</keyword>
<protein>
    <submittedName>
        <fullName evidence="3">Uncharacterized protein</fullName>
    </submittedName>
</protein>
<dbReference type="Proteomes" id="UP000664169">
    <property type="component" value="Unassembled WGS sequence"/>
</dbReference>
<feature type="region of interest" description="Disordered" evidence="2">
    <location>
        <begin position="171"/>
        <end position="190"/>
    </location>
</feature>
<evidence type="ECO:0000256" key="2">
    <source>
        <dbReference type="SAM" id="MobiDB-lite"/>
    </source>
</evidence>
<proteinExistence type="predicted"/>
<keyword evidence="1" id="KW-0175">Coiled coil</keyword>